<evidence type="ECO:0000313" key="5">
    <source>
        <dbReference type="Proteomes" id="UP000010988"/>
    </source>
</evidence>
<dbReference type="EMBL" id="BANR01000005">
    <property type="protein sequence ID" value="GAC48372.1"/>
    <property type="molecule type" value="Genomic_DNA"/>
</dbReference>
<evidence type="ECO:0000256" key="2">
    <source>
        <dbReference type="SAM" id="MobiDB-lite"/>
    </source>
</evidence>
<feature type="chain" id="PRO_5003979431" description="Peptidase C60 family protein" evidence="3">
    <location>
        <begin position="29"/>
        <end position="198"/>
    </location>
</feature>
<dbReference type="InterPro" id="IPR042001">
    <property type="entry name" value="Sortase_F"/>
</dbReference>
<name>L7KK80_9ACTN</name>
<dbReference type="Proteomes" id="UP000010988">
    <property type="component" value="Unassembled WGS sequence"/>
</dbReference>
<feature type="signal peptide" evidence="3">
    <location>
        <begin position="1"/>
        <end position="28"/>
    </location>
</feature>
<accession>L7KK80</accession>
<evidence type="ECO:0000256" key="3">
    <source>
        <dbReference type="SAM" id="SignalP"/>
    </source>
</evidence>
<keyword evidence="5" id="KW-1185">Reference proteome</keyword>
<dbReference type="STRING" id="1220583.GOACH_05_02410"/>
<proteinExistence type="predicted"/>
<dbReference type="CDD" id="cd05829">
    <property type="entry name" value="Sortase_F"/>
    <property type="match status" value="1"/>
</dbReference>
<protein>
    <recommendedName>
        <fullName evidence="6">Peptidase C60 family protein</fullName>
    </recommendedName>
</protein>
<dbReference type="SUPFAM" id="SSF63817">
    <property type="entry name" value="Sortase"/>
    <property type="match status" value="1"/>
</dbReference>
<gene>
    <name evidence="4" type="ORF">GOACH_05_02410</name>
</gene>
<feature type="region of interest" description="Disordered" evidence="2">
    <location>
        <begin position="28"/>
        <end position="55"/>
    </location>
</feature>
<organism evidence="4 5">
    <name type="scientific">Gordonia aichiensis NBRC 108223</name>
    <dbReference type="NCBI Taxonomy" id="1220583"/>
    <lineage>
        <taxon>Bacteria</taxon>
        <taxon>Bacillati</taxon>
        <taxon>Actinomycetota</taxon>
        <taxon>Actinomycetes</taxon>
        <taxon>Mycobacteriales</taxon>
        <taxon>Gordoniaceae</taxon>
        <taxon>Gordonia</taxon>
    </lineage>
</organism>
<dbReference type="GO" id="GO:0016787">
    <property type="term" value="F:hydrolase activity"/>
    <property type="evidence" value="ECO:0007669"/>
    <property type="project" value="UniProtKB-KW"/>
</dbReference>
<comment type="caution">
    <text evidence="4">The sequence shown here is derived from an EMBL/GenBank/DDBJ whole genome shotgun (WGS) entry which is preliminary data.</text>
</comment>
<keyword evidence="3" id="KW-0732">Signal</keyword>
<dbReference type="InterPro" id="IPR005754">
    <property type="entry name" value="Sortase"/>
</dbReference>
<dbReference type="RefSeq" id="WP_005173406.1">
    <property type="nucleotide sequence ID" value="NZ_BANR01000005.1"/>
</dbReference>
<sequence>MTTSRVRTLVCLLALGFSLLVGCSTREAESPPATSSAQVDLPSPVAARTDDPSAPKHIVVNGDSAVTDPVATDTTGALLPPQDVHRLGWWVDSALPGSSKGTIVVTGHVDDAAQGQGFAARFGSLAPGSDVAVTTVGGDTIHYRVRNVQSSDKEKAFPADELNRLDGPETLALVTCGGPFVGPPLGYADNIIAWATRA</sequence>
<dbReference type="OrthoDB" id="525039at2"/>
<dbReference type="Gene3D" id="2.40.260.10">
    <property type="entry name" value="Sortase"/>
    <property type="match status" value="1"/>
</dbReference>
<dbReference type="Pfam" id="PF04203">
    <property type="entry name" value="Sortase"/>
    <property type="match status" value="1"/>
</dbReference>
<evidence type="ECO:0000313" key="4">
    <source>
        <dbReference type="EMBL" id="GAC48372.1"/>
    </source>
</evidence>
<reference evidence="4 5" key="1">
    <citation type="submission" date="2012-12" db="EMBL/GenBank/DDBJ databases">
        <title>Whole genome shotgun sequence of Gordonia aichiensis NBRC 108223.</title>
        <authorList>
            <person name="Isaki-Nakamura S."/>
            <person name="Hosoyama A."/>
            <person name="Tsuchikane K."/>
            <person name="Ando Y."/>
            <person name="Baba S."/>
            <person name="Ohji S."/>
            <person name="Hamada M."/>
            <person name="Tamura T."/>
            <person name="Yamazoe A."/>
            <person name="Yamazaki S."/>
            <person name="Fujita N."/>
        </authorList>
    </citation>
    <scope>NUCLEOTIDE SEQUENCE [LARGE SCALE GENOMIC DNA]</scope>
    <source>
        <strain evidence="4 5">NBRC 108223</strain>
    </source>
</reference>
<evidence type="ECO:0000256" key="1">
    <source>
        <dbReference type="ARBA" id="ARBA00022801"/>
    </source>
</evidence>
<dbReference type="PROSITE" id="PS51257">
    <property type="entry name" value="PROKAR_LIPOPROTEIN"/>
    <property type="match status" value="1"/>
</dbReference>
<keyword evidence="1" id="KW-0378">Hydrolase</keyword>
<dbReference type="AlphaFoldDB" id="L7KK80"/>
<evidence type="ECO:0008006" key="6">
    <source>
        <dbReference type="Google" id="ProtNLM"/>
    </source>
</evidence>
<dbReference type="eggNOG" id="COG3764">
    <property type="taxonomic scope" value="Bacteria"/>
</dbReference>
<dbReference type="InterPro" id="IPR023365">
    <property type="entry name" value="Sortase_dom-sf"/>
</dbReference>